<dbReference type="Proteomes" id="UP000753802">
    <property type="component" value="Unassembled WGS sequence"/>
</dbReference>
<proteinExistence type="predicted"/>
<comment type="caution">
    <text evidence="1">The sequence shown here is derived from an EMBL/GenBank/DDBJ whole genome shotgun (WGS) entry which is preliminary data.</text>
</comment>
<dbReference type="RefSeq" id="WP_161819157.1">
    <property type="nucleotide sequence ID" value="NZ_JAACJS010000015.1"/>
</dbReference>
<organism evidence="1 2">
    <name type="scientific">Sediminibacterium roseum</name>
    <dbReference type="NCBI Taxonomy" id="1978412"/>
    <lineage>
        <taxon>Bacteria</taxon>
        <taxon>Pseudomonadati</taxon>
        <taxon>Bacteroidota</taxon>
        <taxon>Chitinophagia</taxon>
        <taxon>Chitinophagales</taxon>
        <taxon>Chitinophagaceae</taxon>
        <taxon>Sediminibacterium</taxon>
    </lineage>
</organism>
<dbReference type="EMBL" id="JAACJS010000015">
    <property type="protein sequence ID" value="NCI50850.1"/>
    <property type="molecule type" value="Genomic_DNA"/>
</dbReference>
<protein>
    <submittedName>
        <fullName evidence="1">Uncharacterized protein</fullName>
    </submittedName>
</protein>
<reference evidence="1 2" key="1">
    <citation type="submission" date="2020-01" db="EMBL/GenBank/DDBJ databases">
        <title>Genome analysis.</title>
        <authorList>
            <person name="Wu S."/>
            <person name="Wang G."/>
        </authorList>
    </citation>
    <scope>NUCLEOTIDE SEQUENCE [LARGE SCALE GENOMIC DNA]</scope>
    <source>
        <strain evidence="1 2">SYL130</strain>
    </source>
</reference>
<evidence type="ECO:0000313" key="2">
    <source>
        <dbReference type="Proteomes" id="UP000753802"/>
    </source>
</evidence>
<name>A0ABW9ZWE6_9BACT</name>
<accession>A0ABW9ZWE6</accession>
<sequence length="177" mass="19838">MIGVGSRVNHPHYGRGVVVETGSEFYMIWFKTANTAKSIAKDYAELDVLENTGGGAAPGSVSLADIEQALDSVLTQRLHEFQLVPMATKWNDGTMLLKPKDESLQGKEIPIDVFFHKIVMVRDRLRLIEQKINAHKVLTDAEKIELQQYITASYGSLTTFNILFKETIHQFRGSGKE</sequence>
<gene>
    <name evidence="1" type="ORF">GWC95_13005</name>
</gene>
<keyword evidence="2" id="KW-1185">Reference proteome</keyword>
<evidence type="ECO:0000313" key="1">
    <source>
        <dbReference type="EMBL" id="NCI50850.1"/>
    </source>
</evidence>